<accession>E4XYS8</accession>
<dbReference type="Proteomes" id="UP000001307">
    <property type="component" value="Unassembled WGS sequence"/>
</dbReference>
<dbReference type="InParanoid" id="E4XYS8"/>
<evidence type="ECO:0000313" key="1">
    <source>
        <dbReference type="EMBL" id="CBY14790.1"/>
    </source>
</evidence>
<organism evidence="1">
    <name type="scientific">Oikopleura dioica</name>
    <name type="common">Tunicate</name>
    <dbReference type="NCBI Taxonomy" id="34765"/>
    <lineage>
        <taxon>Eukaryota</taxon>
        <taxon>Metazoa</taxon>
        <taxon>Chordata</taxon>
        <taxon>Tunicata</taxon>
        <taxon>Appendicularia</taxon>
        <taxon>Copelata</taxon>
        <taxon>Oikopleuridae</taxon>
        <taxon>Oikopleura</taxon>
    </lineage>
</organism>
<name>E4XYS8_OIKDI</name>
<gene>
    <name evidence="1" type="ORF">GSOID_T00009870001</name>
</gene>
<evidence type="ECO:0000313" key="2">
    <source>
        <dbReference type="Proteomes" id="UP000001307"/>
    </source>
</evidence>
<dbReference type="EMBL" id="FN653349">
    <property type="protein sequence ID" value="CBY14790.1"/>
    <property type="molecule type" value="Genomic_DNA"/>
</dbReference>
<sequence>MMTKRSRDWTTVL</sequence>
<keyword evidence="2" id="KW-1185">Reference proteome</keyword>
<protein>
    <submittedName>
        <fullName evidence="1">Uncharacterized protein</fullName>
    </submittedName>
</protein>
<proteinExistence type="predicted"/>
<reference evidence="1" key="1">
    <citation type="journal article" date="2010" name="Science">
        <title>Plasticity of animal genome architecture unmasked by rapid evolution of a pelagic tunicate.</title>
        <authorList>
            <person name="Denoeud F."/>
            <person name="Henriet S."/>
            <person name="Mungpakdee S."/>
            <person name="Aury J.M."/>
            <person name="Da Silva C."/>
            <person name="Brinkmann H."/>
            <person name="Mikhaleva J."/>
            <person name="Olsen L.C."/>
            <person name="Jubin C."/>
            <person name="Canestro C."/>
            <person name="Bouquet J.M."/>
            <person name="Danks G."/>
            <person name="Poulain J."/>
            <person name="Campsteijn C."/>
            <person name="Adamski M."/>
            <person name="Cross I."/>
            <person name="Yadetie F."/>
            <person name="Muffato M."/>
            <person name="Louis A."/>
            <person name="Butcher S."/>
            <person name="Tsagkogeorga G."/>
            <person name="Konrad A."/>
            <person name="Singh S."/>
            <person name="Jensen M.F."/>
            <person name="Cong E.H."/>
            <person name="Eikeseth-Otteraa H."/>
            <person name="Noel B."/>
            <person name="Anthouard V."/>
            <person name="Porcel B.M."/>
            <person name="Kachouri-Lafond R."/>
            <person name="Nishino A."/>
            <person name="Ugolini M."/>
            <person name="Chourrout P."/>
            <person name="Nishida H."/>
            <person name="Aasland R."/>
            <person name="Huzurbazar S."/>
            <person name="Westhof E."/>
            <person name="Delsuc F."/>
            <person name="Lehrach H."/>
            <person name="Reinhardt R."/>
            <person name="Weissenbach J."/>
            <person name="Roy S.W."/>
            <person name="Artiguenave F."/>
            <person name="Postlethwait J.H."/>
            <person name="Manak J.R."/>
            <person name="Thompson E.M."/>
            <person name="Jaillon O."/>
            <person name="Du Pasquier L."/>
            <person name="Boudinot P."/>
            <person name="Liberles D.A."/>
            <person name="Volff J.N."/>
            <person name="Philippe H."/>
            <person name="Lenhard B."/>
            <person name="Roest Crollius H."/>
            <person name="Wincker P."/>
            <person name="Chourrout D."/>
        </authorList>
    </citation>
    <scope>NUCLEOTIDE SEQUENCE [LARGE SCALE GENOMIC DNA]</scope>
</reference>